<dbReference type="RefSeq" id="WP_407347868.1">
    <property type="nucleotide sequence ID" value="NZ_CP136864.1"/>
</dbReference>
<keyword evidence="9" id="KW-1185">Reference proteome</keyword>
<dbReference type="EMBL" id="CP136864">
    <property type="protein sequence ID" value="WOJ93213.1"/>
    <property type="molecule type" value="Genomic_DNA"/>
</dbReference>
<evidence type="ECO:0000313" key="9">
    <source>
        <dbReference type="Proteomes" id="UP001626537"/>
    </source>
</evidence>
<evidence type="ECO:0000256" key="1">
    <source>
        <dbReference type="ARBA" id="ARBA00022723"/>
    </source>
</evidence>
<evidence type="ECO:0000256" key="5">
    <source>
        <dbReference type="SAM" id="MobiDB-lite"/>
    </source>
</evidence>
<dbReference type="InterPro" id="IPR000962">
    <property type="entry name" value="Znf_DskA_TraR"/>
</dbReference>
<evidence type="ECO:0000313" key="8">
    <source>
        <dbReference type="EMBL" id="WOJ93213.1"/>
    </source>
</evidence>
<dbReference type="Proteomes" id="UP001626537">
    <property type="component" value="Chromosome"/>
</dbReference>
<accession>A0ABZ0I2F5</accession>
<protein>
    <submittedName>
        <fullName evidence="8">TraR/DksA C4-type zinc finger protein</fullName>
    </submittedName>
</protein>
<feature type="domain" description="Zinc finger DksA/TraR C4-type" evidence="6">
    <location>
        <begin position="73"/>
        <end position="103"/>
    </location>
</feature>
<feature type="region of interest" description="Disordered" evidence="5">
    <location>
        <begin position="26"/>
        <end position="46"/>
    </location>
</feature>
<dbReference type="Gene3D" id="1.20.120.910">
    <property type="entry name" value="DksA, coiled-coil domain"/>
    <property type="match status" value="1"/>
</dbReference>
<dbReference type="Pfam" id="PF01258">
    <property type="entry name" value="zf-dskA_traR"/>
    <property type="match status" value="1"/>
</dbReference>
<dbReference type="SUPFAM" id="SSF57716">
    <property type="entry name" value="Glucocorticoid receptor-like (DNA-binding domain)"/>
    <property type="match status" value="1"/>
</dbReference>
<dbReference type="Pfam" id="PF21173">
    <property type="entry name" value="DksA-like_N"/>
    <property type="match status" value="1"/>
</dbReference>
<evidence type="ECO:0000259" key="7">
    <source>
        <dbReference type="Pfam" id="PF21173"/>
    </source>
</evidence>
<keyword evidence="1" id="KW-0479">Metal-binding</keyword>
<feature type="domain" description="DnaK suppressor protein-like N-terminal" evidence="7">
    <location>
        <begin position="8"/>
        <end position="70"/>
    </location>
</feature>
<proteinExistence type="predicted"/>
<keyword evidence="3" id="KW-0862">Zinc</keyword>
<reference evidence="8 9" key="1">
    <citation type="submission" date="2023-10" db="EMBL/GenBank/DDBJ databases">
        <title>Two novel species belonging to the OM43/NOR5 clade.</title>
        <authorList>
            <person name="Park M."/>
        </authorList>
    </citation>
    <scope>NUCLEOTIDE SEQUENCE [LARGE SCALE GENOMIC DNA]</scope>
    <source>
        <strain evidence="8 9">IMCC43200</strain>
    </source>
</reference>
<evidence type="ECO:0000256" key="2">
    <source>
        <dbReference type="ARBA" id="ARBA00022771"/>
    </source>
</evidence>
<feature type="compositionally biased region" description="Basic and acidic residues" evidence="5">
    <location>
        <begin position="26"/>
        <end position="43"/>
    </location>
</feature>
<gene>
    <name evidence="8" type="ORF">R0135_15725</name>
</gene>
<dbReference type="InterPro" id="IPR048487">
    <property type="entry name" value="DksA-like_N"/>
</dbReference>
<keyword evidence="2" id="KW-0863">Zinc-finger</keyword>
<dbReference type="PROSITE" id="PS51128">
    <property type="entry name" value="ZF_DKSA_2"/>
    <property type="match status" value="1"/>
</dbReference>
<organism evidence="8 9">
    <name type="scientific">Congregibacter variabilis</name>
    <dbReference type="NCBI Taxonomy" id="3081200"/>
    <lineage>
        <taxon>Bacteria</taxon>
        <taxon>Pseudomonadati</taxon>
        <taxon>Pseudomonadota</taxon>
        <taxon>Gammaproteobacteria</taxon>
        <taxon>Cellvibrionales</taxon>
        <taxon>Halieaceae</taxon>
        <taxon>Congregibacter</taxon>
    </lineage>
</organism>
<sequence length="104" mass="11375">MDITESQRVLEQRLLELEGRLAKLKRDAAQEHSSDSAEQAQERENDEVVDAIGVETRDSLAAVKAALQRIEEGNYGKCMQCGGDIAADRLKVMPEATHCMGCAA</sequence>
<evidence type="ECO:0000256" key="4">
    <source>
        <dbReference type="PROSITE-ProRule" id="PRU00510"/>
    </source>
</evidence>
<evidence type="ECO:0000256" key="3">
    <source>
        <dbReference type="ARBA" id="ARBA00022833"/>
    </source>
</evidence>
<evidence type="ECO:0000259" key="6">
    <source>
        <dbReference type="Pfam" id="PF01258"/>
    </source>
</evidence>
<feature type="zinc finger region" description="dksA C4-type" evidence="4">
    <location>
        <begin position="78"/>
        <end position="102"/>
    </location>
</feature>
<dbReference type="PANTHER" id="PTHR33823">
    <property type="entry name" value="RNA POLYMERASE-BINDING TRANSCRIPTION FACTOR DKSA-RELATED"/>
    <property type="match status" value="1"/>
</dbReference>
<dbReference type="PANTHER" id="PTHR33823:SF4">
    <property type="entry name" value="GENERAL STRESS PROTEIN 16O"/>
    <property type="match status" value="1"/>
</dbReference>
<name>A0ABZ0I2F5_9GAMM</name>